<keyword evidence="1" id="KW-1133">Transmembrane helix</keyword>
<proteinExistence type="predicted"/>
<dbReference type="EMBL" id="FTOC01000018">
    <property type="protein sequence ID" value="SIS64802.1"/>
    <property type="molecule type" value="Genomic_DNA"/>
</dbReference>
<accession>A0A1N7KT48</accession>
<dbReference type="OrthoDB" id="2876481at2"/>
<feature type="transmembrane region" description="Helical" evidence="1">
    <location>
        <begin position="26"/>
        <end position="42"/>
    </location>
</feature>
<evidence type="ECO:0000313" key="2">
    <source>
        <dbReference type="EMBL" id="SIS64802.1"/>
    </source>
</evidence>
<dbReference type="RefSeq" id="WP_143525730.1">
    <property type="nucleotide sequence ID" value="NZ_FTOC01000018.1"/>
</dbReference>
<protein>
    <submittedName>
        <fullName evidence="2">Uncharacterized protein</fullName>
    </submittedName>
</protein>
<dbReference type="AlphaFoldDB" id="A0A1N7KT48"/>
<organism evidence="2 3">
    <name type="scientific">Salimicrobium flavidum</name>
    <dbReference type="NCBI Taxonomy" id="570947"/>
    <lineage>
        <taxon>Bacteria</taxon>
        <taxon>Bacillati</taxon>
        <taxon>Bacillota</taxon>
        <taxon>Bacilli</taxon>
        <taxon>Bacillales</taxon>
        <taxon>Bacillaceae</taxon>
        <taxon>Salimicrobium</taxon>
    </lineage>
</organism>
<evidence type="ECO:0000256" key="1">
    <source>
        <dbReference type="SAM" id="Phobius"/>
    </source>
</evidence>
<feature type="transmembrane region" description="Helical" evidence="1">
    <location>
        <begin position="6"/>
        <end position="21"/>
    </location>
</feature>
<sequence>MDILEGILAIFFIFIILVMRESQNKAVGFIGVGIIVVAKLYAGNDGINGGLVFMLILGIILFALYFQYKKTEKSRDEFDMIELIRGKHSLDEFEEIVRWEQFLRFQIAEQKILLKRQMITDEDYQTKLKAIIIKHQEIQEKYNVTEEEMQEYYFFVERDNT</sequence>
<keyword evidence="3" id="KW-1185">Reference proteome</keyword>
<keyword evidence="1" id="KW-0472">Membrane</keyword>
<evidence type="ECO:0000313" key="3">
    <source>
        <dbReference type="Proteomes" id="UP000187608"/>
    </source>
</evidence>
<dbReference type="Proteomes" id="UP000187608">
    <property type="component" value="Unassembled WGS sequence"/>
</dbReference>
<keyword evidence="1" id="KW-0812">Transmembrane</keyword>
<name>A0A1N7KT48_9BACI</name>
<gene>
    <name evidence="2" type="ORF">SAMN05421687_1182</name>
</gene>
<reference evidence="3" key="1">
    <citation type="submission" date="2017-01" db="EMBL/GenBank/DDBJ databases">
        <authorList>
            <person name="Varghese N."/>
            <person name="Submissions S."/>
        </authorList>
    </citation>
    <scope>NUCLEOTIDE SEQUENCE [LARGE SCALE GENOMIC DNA]</scope>
    <source>
        <strain evidence="3">DSM 23127</strain>
    </source>
</reference>
<feature type="transmembrane region" description="Helical" evidence="1">
    <location>
        <begin position="48"/>
        <end position="66"/>
    </location>
</feature>